<dbReference type="InterPro" id="IPR036388">
    <property type="entry name" value="WH-like_DNA-bd_sf"/>
</dbReference>
<evidence type="ECO:0000256" key="1">
    <source>
        <dbReference type="ARBA" id="ARBA00016068"/>
    </source>
</evidence>
<dbReference type="GO" id="GO:0006511">
    <property type="term" value="P:ubiquitin-dependent protein catabolic process"/>
    <property type="evidence" value="ECO:0007669"/>
    <property type="project" value="InterPro"/>
</dbReference>
<dbReference type="Gene3D" id="1.20.1310.10">
    <property type="entry name" value="Cullin Repeats"/>
    <property type="match status" value="1"/>
</dbReference>
<accession>A0A7R9QHR8</accession>
<dbReference type="EMBL" id="CAJPVJ010002376">
    <property type="protein sequence ID" value="CAG2166210.1"/>
    <property type="molecule type" value="Genomic_DNA"/>
</dbReference>
<comment type="similarity">
    <text evidence="6">Belongs to the cullin family.</text>
</comment>
<dbReference type="OrthoDB" id="5581181at2759"/>
<dbReference type="EMBL" id="OC917201">
    <property type="protein sequence ID" value="CAD7646450.1"/>
    <property type="molecule type" value="Genomic_DNA"/>
</dbReference>
<dbReference type="SUPFAM" id="SSF75632">
    <property type="entry name" value="Cullin homology domain"/>
    <property type="match status" value="1"/>
</dbReference>
<evidence type="ECO:0000256" key="4">
    <source>
        <dbReference type="ARBA" id="ARBA00022786"/>
    </source>
</evidence>
<dbReference type="Pfam" id="PF26557">
    <property type="entry name" value="Cullin_AB"/>
    <property type="match status" value="1"/>
</dbReference>
<dbReference type="PANTHER" id="PTHR45957">
    <property type="entry name" value="ANAPHASE-PROMOTING COMPLEX SUBUNIT 2"/>
    <property type="match status" value="1"/>
</dbReference>
<keyword evidence="4" id="KW-0833">Ubl conjugation pathway</keyword>
<dbReference type="GO" id="GO:0070979">
    <property type="term" value="P:protein K11-linked ubiquitination"/>
    <property type="evidence" value="ECO:0007669"/>
    <property type="project" value="TreeGrafter"/>
</dbReference>
<keyword evidence="5" id="KW-0131">Cell cycle</keyword>
<evidence type="ECO:0000259" key="7">
    <source>
        <dbReference type="PROSITE" id="PS50069"/>
    </source>
</evidence>
<dbReference type="Gene3D" id="1.10.10.10">
    <property type="entry name" value="Winged helix-like DNA-binding domain superfamily/Winged helix DNA-binding domain"/>
    <property type="match status" value="1"/>
</dbReference>
<feature type="domain" description="Cullin family profile" evidence="7">
    <location>
        <begin position="472"/>
        <end position="675"/>
    </location>
</feature>
<dbReference type="InterPro" id="IPR014786">
    <property type="entry name" value="ANAPC2_C"/>
</dbReference>
<evidence type="ECO:0000313" key="8">
    <source>
        <dbReference type="EMBL" id="CAD7646450.1"/>
    </source>
</evidence>
<dbReference type="Proteomes" id="UP000728032">
    <property type="component" value="Unassembled WGS sequence"/>
</dbReference>
<keyword evidence="3" id="KW-0498">Mitosis</keyword>
<keyword evidence="9" id="KW-1185">Reference proteome</keyword>
<evidence type="ECO:0000256" key="3">
    <source>
        <dbReference type="ARBA" id="ARBA00022776"/>
    </source>
</evidence>
<organism evidence="8">
    <name type="scientific">Oppiella nova</name>
    <dbReference type="NCBI Taxonomy" id="334625"/>
    <lineage>
        <taxon>Eukaryota</taxon>
        <taxon>Metazoa</taxon>
        <taxon>Ecdysozoa</taxon>
        <taxon>Arthropoda</taxon>
        <taxon>Chelicerata</taxon>
        <taxon>Arachnida</taxon>
        <taxon>Acari</taxon>
        <taxon>Acariformes</taxon>
        <taxon>Sarcoptiformes</taxon>
        <taxon>Oribatida</taxon>
        <taxon>Brachypylina</taxon>
        <taxon>Oppioidea</taxon>
        <taxon>Oppiidae</taxon>
        <taxon>Oppiella</taxon>
    </lineage>
</organism>
<dbReference type="InterPro" id="IPR044554">
    <property type="entry name" value="ANAPC2"/>
</dbReference>
<dbReference type="InterPro" id="IPR016158">
    <property type="entry name" value="Cullin_homology"/>
</dbReference>
<dbReference type="Pfam" id="PF08672">
    <property type="entry name" value="ANAPC2"/>
    <property type="match status" value="1"/>
</dbReference>
<reference evidence="8" key="1">
    <citation type="submission" date="2020-11" db="EMBL/GenBank/DDBJ databases">
        <authorList>
            <person name="Tran Van P."/>
        </authorList>
    </citation>
    <scope>NUCLEOTIDE SEQUENCE</scope>
</reference>
<dbReference type="GO" id="GO:0051301">
    <property type="term" value="P:cell division"/>
    <property type="evidence" value="ECO:0007669"/>
    <property type="project" value="UniProtKB-KW"/>
</dbReference>
<dbReference type="PROSITE" id="PS50069">
    <property type="entry name" value="CULLIN_2"/>
    <property type="match status" value="1"/>
</dbReference>
<dbReference type="GO" id="GO:0031625">
    <property type="term" value="F:ubiquitin protein ligase binding"/>
    <property type="evidence" value="ECO:0007669"/>
    <property type="project" value="InterPro"/>
</dbReference>
<evidence type="ECO:0000313" key="9">
    <source>
        <dbReference type="Proteomes" id="UP000728032"/>
    </source>
</evidence>
<evidence type="ECO:0000256" key="2">
    <source>
        <dbReference type="ARBA" id="ARBA00022618"/>
    </source>
</evidence>
<protein>
    <recommendedName>
        <fullName evidence="1">Anaphase-promoting complex subunit 2</fullName>
    </recommendedName>
</protein>
<evidence type="ECO:0000256" key="5">
    <source>
        <dbReference type="ARBA" id="ARBA00023306"/>
    </source>
</evidence>
<name>A0A7R9QHR8_9ACAR</name>
<dbReference type="Gene3D" id="3.30.230.130">
    <property type="entry name" value="Cullin, Chain C, Domain 2"/>
    <property type="match status" value="1"/>
</dbReference>
<sequence>MSELSLNQSWDYLSASLTHFEPTSGHNSCELQTAIQVLKDNSFLEVLIEWYYDLYNTYINEELVPQFWSPFKTRHHSSSANSSDTAFPTTSTHDILFAAFNELFVSANKWIENQVLRSVFELCSDCQQFRELQMKMKALLRSILMAEIPVCFNQYLLSAYSLAFSVNQYQKNRHNLSVDVSTESIEMDAKCRGCQQSIECLCRSIGEDFMQFNRQLSELSLIEVMSGDTITSVMHSCIEKHIYQSCKGNFEVSCICNLKKWIDNTVINWVRIVYGMSSFSNSLSNLEERLTHFLYETYANCRMEQMFDIIIEYPESEPSLIDLRECLEKCANFRPKLIKSLKESLETRLLHPGVSTSDILAAYISAIKALRVLDPTGVVLQLVCEPVRRYLKSRDDTVRCIITALTDETSSELSPEFVKGGVQSSDENNYASDDENIGDNWQHWVPDPIDANQEVTNGGTGGSKSLRSSDIVSILVNIYESKDLFVEEYQRLLAQRLLTNFECNLEHERRNLELLTLRFGESDLHACEVMLKDVKESERINQRINSGEIEAHRIDAFPINSLILSAQFWPEKLGLPAIEDLSGLKLPPEVDSGTQEYTRAFETIKGSRTLNWMSHLGLVQLELDFNGKKLTYSVPPIQATIIWHFQSRQSWTITELCEVMGIPPSILRRRIALWQNKGILKETTTDRFVLIEDERIVSAHTGAHADTHMDNDFDEDMANDKMTASAVDEREEKLSVYWSFVLNMLQNLNSLTLERIHQMLQMFAMQSANANELTAHELRQFLESKVREQKLVYSNGQYRLNDAN</sequence>
<gene>
    <name evidence="8" type="ORF">ONB1V03_LOCUS5737</name>
</gene>
<dbReference type="InterPro" id="IPR057975">
    <property type="entry name" value="TPR_ANAPC2"/>
</dbReference>
<dbReference type="SMART" id="SM01013">
    <property type="entry name" value="APC2"/>
    <property type="match status" value="1"/>
</dbReference>
<dbReference type="GO" id="GO:0007091">
    <property type="term" value="P:metaphase/anaphase transition of mitotic cell cycle"/>
    <property type="evidence" value="ECO:0007669"/>
    <property type="project" value="TreeGrafter"/>
</dbReference>
<evidence type="ECO:0000256" key="6">
    <source>
        <dbReference type="PROSITE-ProRule" id="PRU00330"/>
    </source>
</evidence>
<dbReference type="SUPFAM" id="SSF46785">
    <property type="entry name" value="Winged helix' DNA-binding domain"/>
    <property type="match status" value="1"/>
</dbReference>
<dbReference type="PANTHER" id="PTHR45957:SF1">
    <property type="entry name" value="ANAPHASE-PROMOTING COMPLEX SUBUNIT 2"/>
    <property type="match status" value="1"/>
</dbReference>
<dbReference type="GO" id="GO:0005680">
    <property type="term" value="C:anaphase-promoting complex"/>
    <property type="evidence" value="ECO:0007669"/>
    <property type="project" value="TreeGrafter"/>
</dbReference>
<dbReference type="InterPro" id="IPR036390">
    <property type="entry name" value="WH_DNA-bd_sf"/>
</dbReference>
<dbReference type="Pfam" id="PF25773">
    <property type="entry name" value="TPR_ANAPC2"/>
    <property type="match status" value="1"/>
</dbReference>
<keyword evidence="2" id="KW-0132">Cell division</keyword>
<dbReference type="InterPro" id="IPR059120">
    <property type="entry name" value="Cullin-like_AB"/>
</dbReference>
<dbReference type="AlphaFoldDB" id="A0A7R9QHR8"/>
<dbReference type="InterPro" id="IPR036317">
    <property type="entry name" value="Cullin_homology_sf"/>
</dbReference>
<proteinExistence type="inferred from homology"/>
<dbReference type="SMART" id="SM00182">
    <property type="entry name" value="CULLIN"/>
    <property type="match status" value="1"/>
</dbReference>